<feature type="binding site" evidence="4">
    <location>
        <begin position="90"/>
        <end position="94"/>
    </location>
    <ligand>
        <name>substrate</name>
    </ligand>
</feature>
<proteinExistence type="inferred from homology"/>
<organism evidence="6 7">
    <name type="scientific">Candidatus Uhrbacteria bacterium CG22_combo_CG10-13_8_21_14_all_47_17</name>
    <dbReference type="NCBI Taxonomy" id="1975041"/>
    <lineage>
        <taxon>Bacteria</taxon>
        <taxon>Candidatus Uhriibacteriota</taxon>
    </lineage>
</organism>
<reference evidence="6 7" key="1">
    <citation type="submission" date="2017-09" db="EMBL/GenBank/DDBJ databases">
        <title>Depth-based differentiation of microbial function through sediment-hosted aquifers and enrichment of novel symbionts in the deep terrestrial subsurface.</title>
        <authorList>
            <person name="Probst A.J."/>
            <person name="Ladd B."/>
            <person name="Jarett J.K."/>
            <person name="Geller-Mcgrath D.E."/>
            <person name="Sieber C.M."/>
            <person name="Emerson J.B."/>
            <person name="Anantharaman K."/>
            <person name="Thomas B.C."/>
            <person name="Malmstrom R."/>
            <person name="Stieglmeier M."/>
            <person name="Klingl A."/>
            <person name="Woyke T."/>
            <person name="Ryan C.M."/>
            <person name="Banfield J.F."/>
        </authorList>
    </citation>
    <scope>NUCLEOTIDE SEQUENCE [LARGE SCALE GENOMIC DNA]</scope>
    <source>
        <strain evidence="6">CG22_combo_CG10-13_8_21_14_all_47_17</strain>
    </source>
</reference>
<dbReference type="InterPro" id="IPR050076">
    <property type="entry name" value="ArchSynthase1/Queuine_TRR"/>
</dbReference>
<evidence type="ECO:0000256" key="2">
    <source>
        <dbReference type="ARBA" id="ARBA00022679"/>
    </source>
</evidence>
<dbReference type="InterPro" id="IPR036511">
    <property type="entry name" value="TGT-like_sf"/>
</dbReference>
<feature type="binding site" evidence="4">
    <location>
        <position position="144"/>
    </location>
    <ligand>
        <name>substrate</name>
    </ligand>
</feature>
<dbReference type="InterPro" id="IPR002616">
    <property type="entry name" value="tRNA_ribo_trans-like"/>
</dbReference>
<name>A0A2H0BU08_9BACT</name>
<feature type="active site" description="Nucleophile" evidence="4">
    <location>
        <position position="270"/>
    </location>
</feature>
<keyword evidence="4" id="KW-0671">Queuosine biosynthesis</keyword>
<dbReference type="Pfam" id="PF01702">
    <property type="entry name" value="TGT"/>
    <property type="match status" value="1"/>
</dbReference>
<feature type="binding site" evidence="4">
    <location>
        <position position="193"/>
    </location>
    <ligand>
        <name>substrate</name>
    </ligand>
</feature>
<evidence type="ECO:0000256" key="3">
    <source>
        <dbReference type="ARBA" id="ARBA00022694"/>
    </source>
</evidence>
<dbReference type="GO" id="GO:0008616">
    <property type="term" value="P:tRNA queuosine(34) biosynthetic process"/>
    <property type="evidence" value="ECO:0007669"/>
    <property type="project" value="UniProtKB-UniRule"/>
</dbReference>
<evidence type="ECO:0000256" key="1">
    <source>
        <dbReference type="ARBA" id="ARBA00022676"/>
    </source>
</evidence>
<dbReference type="NCBIfam" id="TIGR00449">
    <property type="entry name" value="tgt_general"/>
    <property type="match status" value="1"/>
</dbReference>
<dbReference type="PANTHER" id="PTHR46499:SF1">
    <property type="entry name" value="QUEUINE TRNA-RIBOSYLTRANSFERASE"/>
    <property type="match status" value="1"/>
</dbReference>
<dbReference type="SUPFAM" id="SSF51713">
    <property type="entry name" value="tRNA-guanine transglycosylase"/>
    <property type="match status" value="1"/>
</dbReference>
<evidence type="ECO:0000313" key="7">
    <source>
        <dbReference type="Proteomes" id="UP000231581"/>
    </source>
</evidence>
<evidence type="ECO:0000259" key="5">
    <source>
        <dbReference type="Pfam" id="PF01702"/>
    </source>
</evidence>
<dbReference type="AlphaFoldDB" id="A0A2H0BU08"/>
<comment type="pathway">
    <text evidence="4">tRNA modification; tRNA-queuosine biosynthesis.</text>
</comment>
<keyword evidence="2 4" id="KW-0808">Transferase</keyword>
<feature type="region of interest" description="RNA binding; important for wobble base 34 recognition" evidence="4">
    <location>
        <begin position="275"/>
        <end position="279"/>
    </location>
</feature>
<dbReference type="Proteomes" id="UP000231581">
    <property type="component" value="Unassembled WGS sequence"/>
</dbReference>
<comment type="catalytic activity">
    <reaction evidence="4">
        <text>7-aminomethyl-7-carbaguanine + guanosine(34) in tRNA = 7-aminomethyl-7-carbaguanosine(34) in tRNA + guanine</text>
        <dbReference type="Rhea" id="RHEA:24104"/>
        <dbReference type="Rhea" id="RHEA-COMP:10341"/>
        <dbReference type="Rhea" id="RHEA-COMP:10342"/>
        <dbReference type="ChEBI" id="CHEBI:16235"/>
        <dbReference type="ChEBI" id="CHEBI:58703"/>
        <dbReference type="ChEBI" id="CHEBI:74269"/>
        <dbReference type="ChEBI" id="CHEBI:82833"/>
        <dbReference type="EC" id="2.4.2.29"/>
    </reaction>
</comment>
<gene>
    <name evidence="4" type="primary">tgt</name>
    <name evidence="6" type="ORF">COX00_02955</name>
</gene>
<keyword evidence="3 4" id="KW-0819">tRNA processing</keyword>
<sequence length="375" mass="42567">MNRFTLTSTEGNVRRGVLETPHARLETPFFMPIATKGAVKTLSSFDIERLGSPILLSNTYHLWLRPGLDVLKKFKGLHAFMDWDKALLTDSGGFQVFSLSGLRKLSEEGVEFQSHIDGAKLMLTPELCMEIQRTIGSDICMVLDVCTELPSTDESLHEALELTARWAKRSKEAFEKTKEGSVNPDAQLFGIIQGGTNIELRKKSAEQLLEIGFDGYAVGGLSVGEPFEEACKVLDALQETLPKDKPRYFMGGAQPHEIVAYVQRGIDMFDCVLPTRNARHGTIYRFVHEDLSKPDFFETIHVTNERFKESQEPIIQNADLNRELDQELSRYSMGYLRHLFTVNEVLGMRLATLVNLRFYLELMERIRTAIENDRL</sequence>
<comment type="subunit">
    <text evidence="4">Homodimer. Within each dimer, one monomer is responsible for RNA recognition and catalysis, while the other monomer binds to the replacement base PreQ1.</text>
</comment>
<dbReference type="UniPathway" id="UPA00392"/>
<dbReference type="Gene3D" id="3.20.20.105">
    <property type="entry name" value="Queuine tRNA-ribosyltransferase-like"/>
    <property type="match status" value="1"/>
</dbReference>
<keyword evidence="1 4" id="KW-0328">Glycosyltransferase</keyword>
<dbReference type="EMBL" id="PCSZ01000061">
    <property type="protein sequence ID" value="PIP60478.1"/>
    <property type="molecule type" value="Genomic_DNA"/>
</dbReference>
<protein>
    <recommendedName>
        <fullName evidence="4">Queuine tRNA-ribosyltransferase</fullName>
        <ecNumber evidence="4">2.4.2.29</ecNumber>
    </recommendedName>
    <alternativeName>
        <fullName evidence="4">Guanine insertion enzyme</fullName>
    </alternativeName>
    <alternativeName>
        <fullName evidence="4">tRNA-guanine transglycosylase</fullName>
    </alternativeName>
</protein>
<comment type="function">
    <text evidence="4">Catalyzes the base-exchange of a guanine (G) residue with the queuine precursor 7-aminomethyl-7-deazaguanine (PreQ1) at position 34 (anticodon wobble position) in tRNAs with GU(N) anticodons (tRNA-Asp, -Asn, -His and -Tyr). Catalysis occurs through a double-displacement mechanism. The nucleophile active site attacks the C1' of nucleotide 34 to detach the guanine base from the RNA, forming a covalent enzyme-RNA intermediate. The proton acceptor active site deprotonates the incoming PreQ1, allowing a nucleophilic attack on the C1' of the ribose to form the product. After dissociation, two additional enzymatic reactions on the tRNA convert PreQ1 to queuine (Q), resulting in the hypermodified nucleoside queuosine (7-(((4,5-cis-dihydroxy-2-cyclopenten-1-yl)amino)methyl)-7-deazaguanosine).</text>
</comment>
<dbReference type="HAMAP" id="MF_00168">
    <property type="entry name" value="Q_tRNA_Tgt"/>
    <property type="match status" value="1"/>
</dbReference>
<dbReference type="InterPro" id="IPR004803">
    <property type="entry name" value="TGT"/>
</dbReference>
<feature type="domain" description="tRNA-guanine(15) transglycosylase-like" evidence="5">
    <location>
        <begin position="13"/>
        <end position="375"/>
    </location>
</feature>
<dbReference type="GO" id="GO:0008479">
    <property type="term" value="F:tRNA-guanosine(34) queuine transglycosylase activity"/>
    <property type="evidence" value="ECO:0007669"/>
    <property type="project" value="UniProtKB-UniRule"/>
</dbReference>
<dbReference type="NCBIfam" id="TIGR00430">
    <property type="entry name" value="Q_tRNA_tgt"/>
    <property type="match status" value="1"/>
</dbReference>
<dbReference type="GO" id="GO:0005737">
    <property type="term" value="C:cytoplasm"/>
    <property type="evidence" value="ECO:0007669"/>
    <property type="project" value="TreeGrafter"/>
</dbReference>
<accession>A0A2H0BU08</accession>
<evidence type="ECO:0000313" key="6">
    <source>
        <dbReference type="EMBL" id="PIP60478.1"/>
    </source>
</evidence>
<comment type="caution">
    <text evidence="4">Lacks conserved residue(s) required for the propagation of feature annotation.</text>
</comment>
<dbReference type="PANTHER" id="PTHR46499">
    <property type="entry name" value="QUEUINE TRNA-RIBOSYLTRANSFERASE"/>
    <property type="match status" value="1"/>
</dbReference>
<dbReference type="EC" id="2.4.2.29" evidence="4"/>
<evidence type="ECO:0000256" key="4">
    <source>
        <dbReference type="HAMAP-Rule" id="MF_00168"/>
    </source>
</evidence>
<feature type="binding site" evidence="4">
    <location>
        <position position="220"/>
    </location>
    <ligand>
        <name>substrate</name>
    </ligand>
</feature>
<comment type="similarity">
    <text evidence="4">Belongs to the queuine tRNA-ribosyltransferase family.</text>
</comment>
<feature type="active site" description="Proton acceptor" evidence="4">
    <location>
        <position position="90"/>
    </location>
</feature>
<comment type="caution">
    <text evidence="6">The sequence shown here is derived from an EMBL/GenBank/DDBJ whole genome shotgun (WGS) entry which is preliminary data.</text>
</comment>